<feature type="region of interest" description="Disordered" evidence="1">
    <location>
        <begin position="184"/>
        <end position="216"/>
    </location>
</feature>
<evidence type="ECO:0000313" key="2">
    <source>
        <dbReference type="EMBL" id="NKE64220.1"/>
    </source>
</evidence>
<keyword evidence="3" id="KW-1185">Reference proteome</keyword>
<dbReference type="AlphaFoldDB" id="A0A7X6DBP3"/>
<comment type="caution">
    <text evidence="2">The sequence shown here is derived from an EMBL/GenBank/DDBJ whole genome shotgun (WGS) entry which is preliminary data.</text>
</comment>
<evidence type="ECO:0000313" key="3">
    <source>
        <dbReference type="Proteomes" id="UP000521868"/>
    </source>
</evidence>
<proteinExistence type="predicted"/>
<dbReference type="EMBL" id="VTOX01000001">
    <property type="protein sequence ID" value="NKE64220.1"/>
    <property type="molecule type" value="Genomic_DNA"/>
</dbReference>
<evidence type="ECO:0000256" key="1">
    <source>
        <dbReference type="SAM" id="MobiDB-lite"/>
    </source>
</evidence>
<gene>
    <name evidence="2" type="ORF">RAMLITH_00165</name>
</gene>
<name>A0A7X6DBP3_9BURK</name>
<organism evidence="2 3">
    <name type="scientific">Ramlibacter lithotrophicus</name>
    <dbReference type="NCBI Taxonomy" id="2606681"/>
    <lineage>
        <taxon>Bacteria</taxon>
        <taxon>Pseudomonadati</taxon>
        <taxon>Pseudomonadota</taxon>
        <taxon>Betaproteobacteria</taxon>
        <taxon>Burkholderiales</taxon>
        <taxon>Comamonadaceae</taxon>
        <taxon>Ramlibacter</taxon>
    </lineage>
</organism>
<sequence>MFSQFSPDMAADPRSSAAELASMRRDMMRTVLRKTLTRHGIPASWIGAEMLVATARGREAGMHWRLLIKHWDPRLLTHAVALQNSLVVRLLGYDPLAADWLMGISWQFALPDEAACPPMPQAGFWTAEHRRTEARQPLAAATAAGDIIEGPVRIPTPPAGSVDAKDSVRHDLDKLFAVRDAELKRHAAESGSPDATRPMYLQTQPQALRPVRPRQR</sequence>
<dbReference type="Proteomes" id="UP000521868">
    <property type="component" value="Unassembled WGS sequence"/>
</dbReference>
<protein>
    <submittedName>
        <fullName evidence="2">Uncharacterized protein</fullName>
    </submittedName>
</protein>
<dbReference type="RefSeq" id="WP_168105334.1">
    <property type="nucleotide sequence ID" value="NZ_VTOX01000001.1"/>
</dbReference>
<accession>A0A7X6DBP3</accession>
<reference evidence="2 3" key="1">
    <citation type="journal article" date="2020" name="Nature">
        <title>Bacterial chemolithoautotrophy via manganese oxidation.</title>
        <authorList>
            <person name="Yu H."/>
            <person name="Leadbetter J.R."/>
        </authorList>
    </citation>
    <scope>NUCLEOTIDE SEQUENCE [LARGE SCALE GENOMIC DNA]</scope>
    <source>
        <strain evidence="2 3">RBP-1</strain>
    </source>
</reference>